<accession>A0A432YWF5</accession>
<dbReference type="NCBIfam" id="NF001246">
    <property type="entry name" value="PRK00218.1-2"/>
    <property type="match status" value="1"/>
</dbReference>
<dbReference type="InterPro" id="IPR035932">
    <property type="entry name" value="HflD-like_sf"/>
</dbReference>
<keyword evidence="2 4" id="KW-0963">Cytoplasm</keyword>
<dbReference type="RefSeq" id="WP_126751321.1">
    <property type="nucleotide sequence ID" value="NZ_JBHUMT010000016.1"/>
</dbReference>
<dbReference type="GO" id="GO:0005737">
    <property type="term" value="C:cytoplasm"/>
    <property type="evidence" value="ECO:0007669"/>
    <property type="project" value="UniProtKB-SubCell"/>
</dbReference>
<keyword evidence="3 4" id="KW-0472">Membrane</keyword>
<gene>
    <name evidence="4" type="primary">hflD</name>
    <name evidence="5" type="ORF">CWI73_02040</name>
</gene>
<comment type="subcellular location">
    <subcellularLocation>
        <location evidence="4">Cytoplasm</location>
    </subcellularLocation>
    <subcellularLocation>
        <location evidence="4">Cell membrane</location>
        <topology evidence="4">Peripheral membrane protein</topology>
        <orientation evidence="4">Cytoplasmic side</orientation>
    </subcellularLocation>
</comment>
<dbReference type="SUPFAM" id="SSF101322">
    <property type="entry name" value="YcfC-like"/>
    <property type="match status" value="1"/>
</dbReference>
<dbReference type="HAMAP" id="MF_00695">
    <property type="entry name" value="HflD_protein"/>
    <property type="match status" value="1"/>
</dbReference>
<evidence type="ECO:0000256" key="1">
    <source>
        <dbReference type="ARBA" id="ARBA00022475"/>
    </source>
</evidence>
<keyword evidence="1 4" id="KW-1003">Cell membrane</keyword>
<dbReference type="PANTHER" id="PTHR38100:SF1">
    <property type="entry name" value="HIGH FREQUENCY LYSOGENIZATION PROTEIN HFLD"/>
    <property type="match status" value="1"/>
</dbReference>
<evidence type="ECO:0000313" key="6">
    <source>
        <dbReference type="Proteomes" id="UP000288361"/>
    </source>
</evidence>
<name>A0A432YWF5_9GAMM</name>
<comment type="caution">
    <text evidence="5">The sequence shown here is derived from an EMBL/GenBank/DDBJ whole genome shotgun (WGS) entry which is preliminary data.</text>
</comment>
<evidence type="ECO:0000313" key="5">
    <source>
        <dbReference type="EMBL" id="RUO67663.1"/>
    </source>
</evidence>
<dbReference type="Proteomes" id="UP000288361">
    <property type="component" value="Unassembled WGS sequence"/>
</dbReference>
<dbReference type="AlphaFoldDB" id="A0A432YWF5"/>
<reference evidence="5 6" key="1">
    <citation type="journal article" date="2011" name="Front. Microbiol.">
        <title>Genomic signatures of strain selection and enhancement in Bacillus atrophaeus var. globigii, a historical biowarfare simulant.</title>
        <authorList>
            <person name="Gibbons H.S."/>
            <person name="Broomall S.M."/>
            <person name="McNew L.A."/>
            <person name="Daligault H."/>
            <person name="Chapman C."/>
            <person name="Bruce D."/>
            <person name="Karavis M."/>
            <person name="Krepps M."/>
            <person name="McGregor P.A."/>
            <person name="Hong C."/>
            <person name="Park K.H."/>
            <person name="Akmal A."/>
            <person name="Feldman A."/>
            <person name="Lin J.S."/>
            <person name="Chang W.E."/>
            <person name="Higgs B.W."/>
            <person name="Demirev P."/>
            <person name="Lindquist J."/>
            <person name="Liem A."/>
            <person name="Fochler E."/>
            <person name="Read T.D."/>
            <person name="Tapia R."/>
            <person name="Johnson S."/>
            <person name="Bishop-Lilly K.A."/>
            <person name="Detter C."/>
            <person name="Han C."/>
            <person name="Sozhamannan S."/>
            <person name="Rosenzweig C.N."/>
            <person name="Skowronski E.W."/>
        </authorList>
    </citation>
    <scope>NUCLEOTIDE SEQUENCE [LARGE SCALE GENOMIC DNA]</scope>
    <source>
        <strain evidence="5 6">TPS4-2</strain>
    </source>
</reference>
<evidence type="ECO:0000256" key="3">
    <source>
        <dbReference type="ARBA" id="ARBA00023136"/>
    </source>
</evidence>
<dbReference type="EMBL" id="PIQA01000001">
    <property type="protein sequence ID" value="RUO67663.1"/>
    <property type="molecule type" value="Genomic_DNA"/>
</dbReference>
<evidence type="ECO:0000256" key="4">
    <source>
        <dbReference type="HAMAP-Rule" id="MF_00695"/>
    </source>
</evidence>
<comment type="similarity">
    <text evidence="4">Belongs to the HflD family.</text>
</comment>
<proteinExistence type="inferred from homology"/>
<protein>
    <recommendedName>
        <fullName evidence="4">High frequency lysogenization protein HflD homolog</fullName>
    </recommendedName>
</protein>
<organism evidence="5 6">
    <name type="scientific">Idiomarina piscisalsi</name>
    <dbReference type="NCBI Taxonomy" id="1096243"/>
    <lineage>
        <taxon>Bacteria</taxon>
        <taxon>Pseudomonadati</taxon>
        <taxon>Pseudomonadota</taxon>
        <taxon>Gammaproteobacteria</taxon>
        <taxon>Alteromonadales</taxon>
        <taxon>Idiomarinaceae</taxon>
        <taxon>Idiomarina</taxon>
    </lineage>
</organism>
<dbReference type="PANTHER" id="PTHR38100">
    <property type="entry name" value="HIGH FREQUENCY LYSOGENIZATION PROTEIN HFLD"/>
    <property type="match status" value="1"/>
</dbReference>
<sequence length="206" mass="23103">MNDWQQRVIALAGMSLSAAAVQKIARSGSLYPESITDTLVHSVLQQSPDSIEQVYGGLANIQPGLQTLVRQIGSSSQKDVEVTRYLIGMLHLSRLLLKEPKVLDELGQRISQIKRQKEEFGFEQYRILESMAGVYRELISPLGQPIRINGKPEVLKSDANQHHIRALLLAGVRSAILWNQVGGKRRHFIFSRKQMLKAAQQLLQIA</sequence>
<dbReference type="Pfam" id="PF04356">
    <property type="entry name" value="DUF489"/>
    <property type="match status" value="1"/>
</dbReference>
<dbReference type="GO" id="GO:0005886">
    <property type="term" value="C:plasma membrane"/>
    <property type="evidence" value="ECO:0007669"/>
    <property type="project" value="UniProtKB-SubCell"/>
</dbReference>
<dbReference type="Gene3D" id="1.10.3890.10">
    <property type="entry name" value="HflD-like"/>
    <property type="match status" value="1"/>
</dbReference>
<evidence type="ECO:0000256" key="2">
    <source>
        <dbReference type="ARBA" id="ARBA00022490"/>
    </source>
</evidence>
<dbReference type="InterPro" id="IPR007451">
    <property type="entry name" value="HflD"/>
</dbReference>